<gene>
    <name evidence="6" type="ORF">LRP50_11580</name>
</gene>
<evidence type="ECO:0000256" key="4">
    <source>
        <dbReference type="ARBA" id="ARBA00023163"/>
    </source>
</evidence>
<evidence type="ECO:0000313" key="6">
    <source>
        <dbReference type="EMBL" id="MDD1793772.1"/>
    </source>
</evidence>
<dbReference type="PANTHER" id="PTHR30537">
    <property type="entry name" value="HTH-TYPE TRANSCRIPTIONAL REGULATOR"/>
    <property type="match status" value="1"/>
</dbReference>
<reference evidence="6" key="1">
    <citation type="submission" date="2021-12" db="EMBL/GenBank/DDBJ databases">
        <title>Enterovibrio ZSDZ35 sp. nov. and Enterovibrio ZSDZ42 sp. nov., isolated from coastal seawater in Qingdao.</title>
        <authorList>
            <person name="Zhang P."/>
        </authorList>
    </citation>
    <scope>NUCLEOTIDE SEQUENCE</scope>
    <source>
        <strain evidence="6">ZSDZ42</strain>
    </source>
</reference>
<keyword evidence="7" id="KW-1185">Reference proteome</keyword>
<dbReference type="Gene3D" id="1.10.10.10">
    <property type="entry name" value="Winged helix-like DNA-binding domain superfamily/Winged helix DNA-binding domain"/>
    <property type="match status" value="1"/>
</dbReference>
<dbReference type="EMBL" id="JAJUBC010000011">
    <property type="protein sequence ID" value="MDD1793772.1"/>
    <property type="molecule type" value="Genomic_DNA"/>
</dbReference>
<evidence type="ECO:0000256" key="1">
    <source>
        <dbReference type="ARBA" id="ARBA00009437"/>
    </source>
</evidence>
<dbReference type="RefSeq" id="WP_274164621.1">
    <property type="nucleotide sequence ID" value="NZ_JAJUBC010000011.1"/>
</dbReference>
<dbReference type="PANTHER" id="PTHR30537:SF5">
    <property type="entry name" value="HTH-TYPE TRANSCRIPTIONAL ACTIVATOR TTDR-RELATED"/>
    <property type="match status" value="1"/>
</dbReference>
<comment type="similarity">
    <text evidence="1">Belongs to the LysR transcriptional regulatory family.</text>
</comment>
<keyword evidence="2" id="KW-0805">Transcription regulation</keyword>
<dbReference type="CDD" id="cd08422">
    <property type="entry name" value="PBP2_CrgA_like"/>
    <property type="match status" value="1"/>
</dbReference>
<comment type="caution">
    <text evidence="6">The sequence shown here is derived from an EMBL/GenBank/DDBJ whole genome shotgun (WGS) entry which is preliminary data.</text>
</comment>
<evidence type="ECO:0000256" key="3">
    <source>
        <dbReference type="ARBA" id="ARBA00023125"/>
    </source>
</evidence>
<accession>A0ABT5R0H1</accession>
<feature type="domain" description="HTH lysR-type" evidence="5">
    <location>
        <begin position="1"/>
        <end position="59"/>
    </location>
</feature>
<proteinExistence type="inferred from homology"/>
<dbReference type="Proteomes" id="UP001149400">
    <property type="component" value="Unassembled WGS sequence"/>
</dbReference>
<dbReference type="Pfam" id="PF00126">
    <property type="entry name" value="HTH_1"/>
    <property type="match status" value="1"/>
</dbReference>
<dbReference type="SUPFAM" id="SSF46785">
    <property type="entry name" value="Winged helix' DNA-binding domain"/>
    <property type="match status" value="1"/>
</dbReference>
<evidence type="ECO:0000313" key="7">
    <source>
        <dbReference type="Proteomes" id="UP001149400"/>
    </source>
</evidence>
<evidence type="ECO:0000256" key="2">
    <source>
        <dbReference type="ARBA" id="ARBA00023015"/>
    </source>
</evidence>
<sequence length="296" mass="33473">MDKLDAMRTFVRVTEAGNFSRTAAEFGVSPSYISKQMAYLEGELGVRLLQRTTRSINLTQAGEVYLTQCQQILEHISVAESNLTELKGTPSGRLRISFSSILGEKNTAACCTEFMALYPDIDLDILIDDRIVDLVEEGFDLCIRASTTMPDSSLIRKNIGEMVTHLLASKSYIEKYGEPLQPSDLVTHRFIGHTYVKNTVFTFKHDQGTDKVTIPKKVRVNSTYFVRQMVETGQGIAFLPAYFKNANPDLVTLLPHCYPSSIDISAVYPERAFTPVKTHKFIAFFQEWFQRHMEVC</sequence>
<protein>
    <submittedName>
        <fullName evidence="6">LysR family transcriptional regulator</fullName>
    </submittedName>
</protein>
<organism evidence="6 7">
    <name type="scientific">Enterovibrio gelatinilyticus</name>
    <dbReference type="NCBI Taxonomy" id="2899819"/>
    <lineage>
        <taxon>Bacteria</taxon>
        <taxon>Pseudomonadati</taxon>
        <taxon>Pseudomonadota</taxon>
        <taxon>Gammaproteobacteria</taxon>
        <taxon>Vibrionales</taxon>
        <taxon>Vibrionaceae</taxon>
        <taxon>Enterovibrio</taxon>
    </lineage>
</organism>
<dbReference type="InterPro" id="IPR000847">
    <property type="entry name" value="LysR_HTH_N"/>
</dbReference>
<name>A0ABT5R0H1_9GAMM</name>
<dbReference type="SUPFAM" id="SSF53850">
    <property type="entry name" value="Periplasmic binding protein-like II"/>
    <property type="match status" value="1"/>
</dbReference>
<dbReference type="InterPro" id="IPR036388">
    <property type="entry name" value="WH-like_DNA-bd_sf"/>
</dbReference>
<dbReference type="InterPro" id="IPR058163">
    <property type="entry name" value="LysR-type_TF_proteobact-type"/>
</dbReference>
<keyword evidence="3" id="KW-0238">DNA-binding</keyword>
<dbReference type="InterPro" id="IPR036390">
    <property type="entry name" value="WH_DNA-bd_sf"/>
</dbReference>
<dbReference type="Pfam" id="PF03466">
    <property type="entry name" value="LysR_substrate"/>
    <property type="match status" value="1"/>
</dbReference>
<dbReference type="PROSITE" id="PS50931">
    <property type="entry name" value="HTH_LYSR"/>
    <property type="match status" value="1"/>
</dbReference>
<evidence type="ECO:0000259" key="5">
    <source>
        <dbReference type="PROSITE" id="PS50931"/>
    </source>
</evidence>
<dbReference type="Gene3D" id="3.40.190.290">
    <property type="match status" value="1"/>
</dbReference>
<dbReference type="InterPro" id="IPR005119">
    <property type="entry name" value="LysR_subst-bd"/>
</dbReference>
<keyword evidence="4" id="KW-0804">Transcription</keyword>